<feature type="domain" description="Polyphosphate kinase-2-related" evidence="1">
    <location>
        <begin position="13"/>
        <end position="47"/>
    </location>
</feature>
<reference evidence="2" key="1">
    <citation type="journal article" date="2021" name="Microorganisms">
        <title>The Ever-Expanding Pseudomonas Genus: Description of 43 New Species and Partition of the Pseudomonas putida Group.</title>
        <authorList>
            <person name="Girard L."/>
            <person name="Lood C."/>
            <person name="Hofte M."/>
            <person name="Vandamme P."/>
            <person name="Rokni-Zadeh H."/>
            <person name="van Noort V."/>
            <person name="Lavigne R."/>
            <person name="De Mot R."/>
        </authorList>
    </citation>
    <scope>NUCLEOTIDE SEQUENCE</scope>
    <source>
        <strain evidence="2">SWRI132</strain>
    </source>
</reference>
<keyword evidence="3" id="KW-1185">Reference proteome</keyword>
<name>A0ABX8P8Q3_9PSED</name>
<evidence type="ECO:0000313" key="3">
    <source>
        <dbReference type="Proteomes" id="UP000886848"/>
    </source>
</evidence>
<protein>
    <recommendedName>
        <fullName evidence="1">Polyphosphate kinase-2-related domain-containing protein</fullName>
    </recommendedName>
</protein>
<evidence type="ECO:0000313" key="2">
    <source>
        <dbReference type="EMBL" id="QXH70012.1"/>
    </source>
</evidence>
<dbReference type="RefSeq" id="WP_217856465.1">
    <property type="nucleotide sequence ID" value="NZ_CP077079.1"/>
</dbReference>
<proteinExistence type="predicted"/>
<accession>A0ABX8P8Q3</accession>
<dbReference type="EMBL" id="CP077079">
    <property type="protein sequence ID" value="QXH70012.1"/>
    <property type="molecule type" value="Genomic_DNA"/>
</dbReference>
<sequence>MSATIDRTRFPRLDWAPWCLVHANGKKKARLNYIHYPLGQMQYRAHRRLFSGRRDGRDLLQFR</sequence>
<dbReference type="Proteomes" id="UP000886848">
    <property type="component" value="Chromosome"/>
</dbReference>
<organism evidence="2 3">
    <name type="scientific">Pseudomonas asgharzadehiana</name>
    <dbReference type="NCBI Taxonomy" id="2842349"/>
    <lineage>
        <taxon>Bacteria</taxon>
        <taxon>Pseudomonadati</taxon>
        <taxon>Pseudomonadota</taxon>
        <taxon>Gammaproteobacteria</taxon>
        <taxon>Pseudomonadales</taxon>
        <taxon>Pseudomonadaceae</taxon>
        <taxon>Pseudomonas</taxon>
    </lineage>
</organism>
<gene>
    <name evidence="2" type="ORF">KSS96_11010</name>
</gene>
<evidence type="ECO:0000259" key="1">
    <source>
        <dbReference type="Pfam" id="PF03976"/>
    </source>
</evidence>
<dbReference type="Pfam" id="PF03976">
    <property type="entry name" value="PPK2"/>
    <property type="match status" value="1"/>
</dbReference>
<dbReference type="InterPro" id="IPR022488">
    <property type="entry name" value="PPK2-related"/>
</dbReference>